<protein>
    <recommendedName>
        <fullName evidence="1">Regulatory protein YycH-like domain-containing protein</fullName>
    </recommendedName>
</protein>
<accession>A0A559KF31</accession>
<dbReference type="OrthoDB" id="2388036at2"/>
<dbReference type="GO" id="GO:0016020">
    <property type="term" value="C:membrane"/>
    <property type="evidence" value="ECO:0007669"/>
    <property type="project" value="InterPro"/>
</dbReference>
<keyword evidence="3" id="KW-1185">Reference proteome</keyword>
<gene>
    <name evidence="2" type="ORF">FPZ49_06350</name>
</gene>
<evidence type="ECO:0000313" key="2">
    <source>
        <dbReference type="EMBL" id="TVY10727.1"/>
    </source>
</evidence>
<dbReference type="Pfam" id="PF09648">
    <property type="entry name" value="YycI"/>
    <property type="match status" value="1"/>
</dbReference>
<dbReference type="Gene3D" id="2.40.128.690">
    <property type="entry name" value="YycH protein, domain 3-like"/>
    <property type="match status" value="1"/>
</dbReference>
<dbReference type="Proteomes" id="UP000317036">
    <property type="component" value="Unassembled WGS sequence"/>
</dbReference>
<organism evidence="2 3">
    <name type="scientific">Paenibacillus cremeus</name>
    <dbReference type="NCBI Taxonomy" id="2163881"/>
    <lineage>
        <taxon>Bacteria</taxon>
        <taxon>Bacillati</taxon>
        <taxon>Bacillota</taxon>
        <taxon>Bacilli</taxon>
        <taxon>Bacillales</taxon>
        <taxon>Paenibacillaceae</taxon>
        <taxon>Paenibacillus</taxon>
    </lineage>
</organism>
<name>A0A559KF31_9BACL</name>
<evidence type="ECO:0000259" key="1">
    <source>
        <dbReference type="Pfam" id="PF09648"/>
    </source>
</evidence>
<dbReference type="RefSeq" id="WP_144844676.1">
    <property type="nucleotide sequence ID" value="NZ_VNJI01000006.1"/>
</dbReference>
<dbReference type="AlphaFoldDB" id="A0A559KF31"/>
<evidence type="ECO:0000313" key="3">
    <source>
        <dbReference type="Proteomes" id="UP000317036"/>
    </source>
</evidence>
<dbReference type="InterPro" id="IPR018604">
    <property type="entry name" value="YycI-like"/>
</dbReference>
<feature type="domain" description="Regulatory protein YycH-like" evidence="1">
    <location>
        <begin position="88"/>
        <end position="234"/>
    </location>
</feature>
<dbReference type="EMBL" id="VNJI01000006">
    <property type="protein sequence ID" value="TVY10727.1"/>
    <property type="molecule type" value="Genomic_DNA"/>
</dbReference>
<sequence length="246" mass="27756">MDWGRAKTILILSFLLLNAVLGIQLWSSRSDLLDLEANPSGAAEEIQRLLKSKNIQVPAEIPKDVPKLKEIVAKFDENLTPGKPIPLQKPFKFDPLITKGSFKDVLSKTGIPKIDMYQWDPMTSVNGTYIFHQMYGRLPMFEVQVELQEKAGLVSTYRQGYVEVQPEGDQKEQKVISAYIALRSLIENFLPQGAVITGVQLGYHGQVYNSQTLNMWPSWRVSLSNGDSYFVHAFNGAVEEPQKNKK</sequence>
<proteinExistence type="predicted"/>
<comment type="caution">
    <text evidence="2">The sequence shown here is derived from an EMBL/GenBank/DDBJ whole genome shotgun (WGS) entry which is preliminary data.</text>
</comment>
<reference evidence="2 3" key="1">
    <citation type="submission" date="2019-07" db="EMBL/GenBank/DDBJ databases">
        <authorList>
            <person name="Kim J."/>
        </authorList>
    </citation>
    <scope>NUCLEOTIDE SEQUENCE [LARGE SCALE GENOMIC DNA]</scope>
    <source>
        <strain evidence="2 3">JC52</strain>
    </source>
</reference>